<proteinExistence type="inferred from homology"/>
<dbReference type="EMBL" id="SSTD01007883">
    <property type="protein sequence ID" value="TYK18464.1"/>
    <property type="molecule type" value="Genomic_DNA"/>
</dbReference>
<keyword evidence="2" id="KW-0328">Glycosyltransferase</keyword>
<protein>
    <submittedName>
        <fullName evidence="4">UDP-glycosyltransferase 73C5-like</fullName>
    </submittedName>
</protein>
<reference evidence="5 6" key="1">
    <citation type="submission" date="2019-08" db="EMBL/GenBank/DDBJ databases">
        <title>Draft genome sequences of two oriental melons (Cucumis melo L. var makuwa).</title>
        <authorList>
            <person name="Kwon S.-Y."/>
        </authorList>
    </citation>
    <scope>NUCLEOTIDE SEQUENCE [LARGE SCALE GENOMIC DNA]</scope>
    <source>
        <strain evidence="6">cv. Chang Bougi</strain>
        <strain evidence="5">cv. SW 3</strain>
        <tissue evidence="4">Leaf</tissue>
    </source>
</reference>
<dbReference type="PANTHER" id="PTHR48047:SF229">
    <property type="entry name" value="UDP-GLYCOSYLTRANSFERASE 73C3-RELATED"/>
    <property type="match status" value="1"/>
</dbReference>
<evidence type="ECO:0000313" key="5">
    <source>
        <dbReference type="Proteomes" id="UP000321393"/>
    </source>
</evidence>
<dbReference type="PANTHER" id="PTHR48047">
    <property type="entry name" value="GLYCOSYLTRANSFERASE"/>
    <property type="match status" value="1"/>
</dbReference>
<dbReference type="STRING" id="1194695.A0A5D3D4K1"/>
<name>A0A5D3D4K1_CUCMM</name>
<dbReference type="EMBL" id="SSTE01018442">
    <property type="protein sequence ID" value="KAA0039197.1"/>
    <property type="molecule type" value="Genomic_DNA"/>
</dbReference>
<sequence length="202" mass="22871">MASPHLLLFPFMAQGHMPPMIDLAKLLARRGLIITIVTTSHNAARNHSVLSRAIDSSLQINVVQHPFSCLQGGLPKGCENLDLLPSLDHGSKFLRATFLLLDPSVELFKKLTPRPTCIVSDPCLPWTIKLAHTFHIPRVVFYNLCCFSLLCLMLPKHTDQYFAAFNREMEEADLKSYSIIINTFEELEPKNLAEYRKSRDLP</sequence>
<dbReference type="Gene3D" id="3.40.50.2000">
    <property type="entry name" value="Glycogen Phosphorylase B"/>
    <property type="match status" value="1"/>
</dbReference>
<comment type="similarity">
    <text evidence="1">Belongs to the UDP-glycosyltransferase family.</text>
</comment>
<evidence type="ECO:0000313" key="4">
    <source>
        <dbReference type="EMBL" id="TYK18464.1"/>
    </source>
</evidence>
<evidence type="ECO:0000313" key="6">
    <source>
        <dbReference type="Proteomes" id="UP000321947"/>
    </source>
</evidence>
<dbReference type="SUPFAM" id="SSF53756">
    <property type="entry name" value="UDP-Glycosyltransferase/glycogen phosphorylase"/>
    <property type="match status" value="1"/>
</dbReference>
<dbReference type="Proteomes" id="UP000321947">
    <property type="component" value="Unassembled WGS sequence"/>
</dbReference>
<comment type="caution">
    <text evidence="4">The sequence shown here is derived from an EMBL/GenBank/DDBJ whole genome shotgun (WGS) entry which is preliminary data.</text>
</comment>
<dbReference type="AlphaFoldDB" id="A0A5D3D4K1"/>
<dbReference type="Proteomes" id="UP000321393">
    <property type="component" value="Unassembled WGS sequence"/>
</dbReference>
<keyword evidence="4" id="KW-0808">Transferase</keyword>
<dbReference type="GO" id="GO:0035251">
    <property type="term" value="F:UDP-glucosyltransferase activity"/>
    <property type="evidence" value="ECO:0007669"/>
    <property type="project" value="TreeGrafter"/>
</dbReference>
<gene>
    <name evidence="4" type="ORF">E5676_scaffold607G00320</name>
    <name evidence="3" type="ORF">E6C27_scaffold121G001120</name>
</gene>
<dbReference type="OrthoDB" id="5835829at2759"/>
<accession>A0A5D3D4K1</accession>
<evidence type="ECO:0000256" key="2">
    <source>
        <dbReference type="ARBA" id="ARBA00022676"/>
    </source>
</evidence>
<organism evidence="4 6">
    <name type="scientific">Cucumis melo var. makuwa</name>
    <name type="common">Oriental melon</name>
    <dbReference type="NCBI Taxonomy" id="1194695"/>
    <lineage>
        <taxon>Eukaryota</taxon>
        <taxon>Viridiplantae</taxon>
        <taxon>Streptophyta</taxon>
        <taxon>Embryophyta</taxon>
        <taxon>Tracheophyta</taxon>
        <taxon>Spermatophyta</taxon>
        <taxon>Magnoliopsida</taxon>
        <taxon>eudicotyledons</taxon>
        <taxon>Gunneridae</taxon>
        <taxon>Pentapetalae</taxon>
        <taxon>rosids</taxon>
        <taxon>fabids</taxon>
        <taxon>Cucurbitales</taxon>
        <taxon>Cucurbitaceae</taxon>
        <taxon>Benincaseae</taxon>
        <taxon>Cucumis</taxon>
    </lineage>
</organism>
<evidence type="ECO:0000313" key="3">
    <source>
        <dbReference type="EMBL" id="KAA0039197.1"/>
    </source>
</evidence>
<evidence type="ECO:0000256" key="1">
    <source>
        <dbReference type="ARBA" id="ARBA00009995"/>
    </source>
</evidence>